<dbReference type="InterPro" id="IPR020472">
    <property type="entry name" value="WD40_PAC1"/>
</dbReference>
<dbReference type="SUPFAM" id="SSF50978">
    <property type="entry name" value="WD40 repeat-like"/>
    <property type="match status" value="1"/>
</dbReference>
<dbReference type="PROSITE" id="PS50294">
    <property type="entry name" value="WD_REPEATS_REGION"/>
    <property type="match status" value="2"/>
</dbReference>
<dbReference type="CDD" id="cd00200">
    <property type="entry name" value="WD40"/>
    <property type="match status" value="1"/>
</dbReference>
<evidence type="ECO:0000256" key="1">
    <source>
        <dbReference type="ARBA" id="ARBA00022574"/>
    </source>
</evidence>
<dbReference type="Proteomes" id="UP000803844">
    <property type="component" value="Unassembled WGS sequence"/>
</dbReference>
<keyword evidence="1 3" id="KW-0853">WD repeat</keyword>
<dbReference type="OrthoDB" id="17410at2759"/>
<dbReference type="InterPro" id="IPR015943">
    <property type="entry name" value="WD40/YVTN_repeat-like_dom_sf"/>
</dbReference>
<dbReference type="InterPro" id="IPR001680">
    <property type="entry name" value="WD40_rpt"/>
</dbReference>
<dbReference type="PROSITE" id="PS00678">
    <property type="entry name" value="WD_REPEATS_1"/>
    <property type="match status" value="1"/>
</dbReference>
<dbReference type="EMBL" id="MU032347">
    <property type="protein sequence ID" value="KAF3765674.1"/>
    <property type="molecule type" value="Genomic_DNA"/>
</dbReference>
<feature type="repeat" description="WD" evidence="3">
    <location>
        <begin position="127"/>
        <end position="168"/>
    </location>
</feature>
<keyword evidence="5" id="KW-1185">Reference proteome</keyword>
<keyword evidence="2" id="KW-0677">Repeat</keyword>
<accession>A0A9P4Y380</accession>
<dbReference type="Pfam" id="PF00400">
    <property type="entry name" value="WD40"/>
    <property type="match status" value="5"/>
</dbReference>
<feature type="non-terminal residue" evidence="4">
    <location>
        <position position="1"/>
    </location>
</feature>
<dbReference type="InterPro" id="IPR036322">
    <property type="entry name" value="WD40_repeat_dom_sf"/>
</dbReference>
<dbReference type="SMART" id="SM00320">
    <property type="entry name" value="WD40"/>
    <property type="match status" value="6"/>
</dbReference>
<dbReference type="InterPro" id="IPR019775">
    <property type="entry name" value="WD40_repeat_CS"/>
</dbReference>
<protein>
    <submittedName>
        <fullName evidence="4">Uncharacterized protein</fullName>
    </submittedName>
</protein>
<organism evidence="4 5">
    <name type="scientific">Cryphonectria parasitica (strain ATCC 38755 / EP155)</name>
    <dbReference type="NCBI Taxonomy" id="660469"/>
    <lineage>
        <taxon>Eukaryota</taxon>
        <taxon>Fungi</taxon>
        <taxon>Dikarya</taxon>
        <taxon>Ascomycota</taxon>
        <taxon>Pezizomycotina</taxon>
        <taxon>Sordariomycetes</taxon>
        <taxon>Sordariomycetidae</taxon>
        <taxon>Diaporthales</taxon>
        <taxon>Cryphonectriaceae</taxon>
        <taxon>Cryphonectria-Endothia species complex</taxon>
        <taxon>Cryphonectria</taxon>
    </lineage>
</organism>
<feature type="repeat" description="WD" evidence="3">
    <location>
        <begin position="211"/>
        <end position="252"/>
    </location>
</feature>
<evidence type="ECO:0000313" key="4">
    <source>
        <dbReference type="EMBL" id="KAF3765674.1"/>
    </source>
</evidence>
<dbReference type="AlphaFoldDB" id="A0A9P4Y380"/>
<evidence type="ECO:0000256" key="2">
    <source>
        <dbReference type="ARBA" id="ARBA00022737"/>
    </source>
</evidence>
<dbReference type="GeneID" id="63841155"/>
<dbReference type="PROSITE" id="PS50082">
    <property type="entry name" value="WD_REPEATS_2"/>
    <property type="match status" value="3"/>
</dbReference>
<sequence>CVCFSRDGQYIATTSDNSARIYNVGTGEELCALHHEREKGKNLEFSTTTPRSICFSPDGKYLVTGGDDGLVRVWDIQSRTIRKLFKGYKATILAVDFACDSHTVASGCVDGTVRLRNVDADSYNRTYRIEHSFATSVKFSPTMEWVAAGFREGGVRIWNISTGYLITQLQDDFPIRDIQFLPDGRLISASRAVRLWQIKPDGNIPTECLSMNGHKEPVTSVSCTPDAAWIISASHDGCVRFWDTLTGTSQLELRCKKFESIYDVACSPVGGLVAVAFRDGLTQLWSYKRVPVAPHLL</sequence>
<evidence type="ECO:0000313" key="5">
    <source>
        <dbReference type="Proteomes" id="UP000803844"/>
    </source>
</evidence>
<dbReference type="PANTHER" id="PTHR19879">
    <property type="entry name" value="TRANSCRIPTION INITIATION FACTOR TFIID"/>
    <property type="match status" value="1"/>
</dbReference>
<gene>
    <name evidence="4" type="ORF">M406DRAFT_37380</name>
</gene>
<dbReference type="PRINTS" id="PR00320">
    <property type="entry name" value="GPROTEINBRPT"/>
</dbReference>
<dbReference type="PANTHER" id="PTHR19879:SF9">
    <property type="entry name" value="TRANSCRIPTION INITIATION FACTOR TFIID SUBUNIT 5"/>
    <property type="match status" value="1"/>
</dbReference>
<dbReference type="RefSeq" id="XP_040776635.1">
    <property type="nucleotide sequence ID" value="XM_040924026.1"/>
</dbReference>
<proteinExistence type="predicted"/>
<comment type="caution">
    <text evidence="4">The sequence shown here is derived from an EMBL/GenBank/DDBJ whole genome shotgun (WGS) entry which is preliminary data.</text>
</comment>
<feature type="repeat" description="WD" evidence="3">
    <location>
        <begin position="52"/>
        <end position="84"/>
    </location>
</feature>
<evidence type="ECO:0000256" key="3">
    <source>
        <dbReference type="PROSITE-ProRule" id="PRU00221"/>
    </source>
</evidence>
<dbReference type="Gene3D" id="2.130.10.10">
    <property type="entry name" value="YVTN repeat-like/Quinoprotein amine dehydrogenase"/>
    <property type="match status" value="1"/>
</dbReference>
<name>A0A9P4Y380_CRYP1</name>
<reference evidence="4" key="1">
    <citation type="journal article" date="2020" name="Phytopathology">
        <title>Genome sequence of the chestnut blight fungus Cryphonectria parasitica EP155: A fundamental resource for an archetypical invasive plant pathogen.</title>
        <authorList>
            <person name="Crouch J.A."/>
            <person name="Dawe A."/>
            <person name="Aerts A."/>
            <person name="Barry K."/>
            <person name="Churchill A.C.L."/>
            <person name="Grimwood J."/>
            <person name="Hillman B."/>
            <person name="Milgroom M.G."/>
            <person name="Pangilinan J."/>
            <person name="Smith M."/>
            <person name="Salamov A."/>
            <person name="Schmutz J."/>
            <person name="Yadav J."/>
            <person name="Grigoriev I.V."/>
            <person name="Nuss D."/>
        </authorList>
    </citation>
    <scope>NUCLEOTIDE SEQUENCE</scope>
    <source>
        <strain evidence="4">EP155</strain>
    </source>
</reference>